<protein>
    <submittedName>
        <fullName evidence="2">Kinase-like domain-containing protein</fullName>
    </submittedName>
</protein>
<dbReference type="OrthoDB" id="4062651at2759"/>
<organism evidence="2 3">
    <name type="scientific">Glomus cerebriforme</name>
    <dbReference type="NCBI Taxonomy" id="658196"/>
    <lineage>
        <taxon>Eukaryota</taxon>
        <taxon>Fungi</taxon>
        <taxon>Fungi incertae sedis</taxon>
        <taxon>Mucoromycota</taxon>
        <taxon>Glomeromycotina</taxon>
        <taxon>Glomeromycetes</taxon>
        <taxon>Glomerales</taxon>
        <taxon>Glomeraceae</taxon>
        <taxon>Glomus</taxon>
    </lineage>
</organism>
<dbReference type="AlphaFoldDB" id="A0A397SMM1"/>
<dbReference type="PANTHER" id="PTHR44329">
    <property type="entry name" value="SERINE/THREONINE-PROTEIN KINASE TNNI3K-RELATED"/>
    <property type="match status" value="1"/>
</dbReference>
<comment type="caution">
    <text evidence="2">The sequence shown here is derived from an EMBL/GenBank/DDBJ whole genome shotgun (WGS) entry which is preliminary data.</text>
</comment>
<dbReference type="Gene3D" id="1.10.510.10">
    <property type="entry name" value="Transferase(Phosphotransferase) domain 1"/>
    <property type="match status" value="1"/>
</dbReference>
<name>A0A397SMM1_9GLOM</name>
<keyword evidence="2" id="KW-0418">Kinase</keyword>
<accession>A0A397SMM1</accession>
<evidence type="ECO:0000313" key="3">
    <source>
        <dbReference type="Proteomes" id="UP000265703"/>
    </source>
</evidence>
<dbReference type="InterPro" id="IPR051681">
    <property type="entry name" value="Ser/Thr_Kinases-Pseudokinases"/>
</dbReference>
<dbReference type="InterPro" id="IPR000719">
    <property type="entry name" value="Prot_kinase_dom"/>
</dbReference>
<dbReference type="GO" id="GO:0005524">
    <property type="term" value="F:ATP binding"/>
    <property type="evidence" value="ECO:0007669"/>
    <property type="project" value="InterPro"/>
</dbReference>
<sequence length="289" mass="33374">MKCFGITQDPKTLNYALVLEFMKSDLRTYLNQNFNSITWEQKLIIICHICYGLHIIHENKLIHKDLHPGNILNDNIRTLISDFGFSIPANEILSNSNEKNIYGVMPYIAPEILREKSHTQASDVYSLGIIINEIITMTTPFNNEPHDYVLALDICHGKRPKIREETPKFLKELIQKCWDAIPENRPASKEIYDILTFNIKKVKNLEELSYNFNESTNVTTKSSLTMETHPQAIYTSRILNLPAHLPEPINCPNQEEFISSRIIVQKKEQLNIPRSECLECAITDFNKLT</sequence>
<dbReference type="InterPro" id="IPR001245">
    <property type="entry name" value="Ser-Thr/Tyr_kinase_cat_dom"/>
</dbReference>
<evidence type="ECO:0000259" key="1">
    <source>
        <dbReference type="PROSITE" id="PS50011"/>
    </source>
</evidence>
<dbReference type="GO" id="GO:0004674">
    <property type="term" value="F:protein serine/threonine kinase activity"/>
    <property type="evidence" value="ECO:0007669"/>
    <property type="project" value="TreeGrafter"/>
</dbReference>
<evidence type="ECO:0000313" key="2">
    <source>
        <dbReference type="EMBL" id="RIA87460.1"/>
    </source>
</evidence>
<feature type="domain" description="Protein kinase" evidence="1">
    <location>
        <begin position="1"/>
        <end position="197"/>
    </location>
</feature>
<keyword evidence="2" id="KW-0808">Transferase</keyword>
<dbReference type="Proteomes" id="UP000265703">
    <property type="component" value="Unassembled WGS sequence"/>
</dbReference>
<dbReference type="Pfam" id="PF07714">
    <property type="entry name" value="PK_Tyr_Ser-Thr"/>
    <property type="match status" value="1"/>
</dbReference>
<dbReference type="STRING" id="658196.A0A397SMM1"/>
<dbReference type="PROSITE" id="PS50011">
    <property type="entry name" value="PROTEIN_KINASE_DOM"/>
    <property type="match status" value="1"/>
</dbReference>
<dbReference type="SUPFAM" id="SSF56112">
    <property type="entry name" value="Protein kinase-like (PK-like)"/>
    <property type="match status" value="1"/>
</dbReference>
<keyword evidence="3" id="KW-1185">Reference proteome</keyword>
<reference evidence="2 3" key="1">
    <citation type="submission" date="2018-06" db="EMBL/GenBank/DDBJ databases">
        <title>Comparative genomics reveals the genomic features of Rhizophagus irregularis, R. cerebriforme, R. diaphanum and Gigaspora rosea, and their symbiotic lifestyle signature.</title>
        <authorList>
            <person name="Morin E."/>
            <person name="San Clemente H."/>
            <person name="Chen E.C.H."/>
            <person name="De La Providencia I."/>
            <person name="Hainaut M."/>
            <person name="Kuo A."/>
            <person name="Kohler A."/>
            <person name="Murat C."/>
            <person name="Tang N."/>
            <person name="Roy S."/>
            <person name="Loubradou J."/>
            <person name="Henrissat B."/>
            <person name="Grigoriev I.V."/>
            <person name="Corradi N."/>
            <person name="Roux C."/>
            <person name="Martin F.M."/>
        </authorList>
    </citation>
    <scope>NUCLEOTIDE SEQUENCE [LARGE SCALE GENOMIC DNA]</scope>
    <source>
        <strain evidence="2 3">DAOM 227022</strain>
    </source>
</reference>
<dbReference type="InterPro" id="IPR011009">
    <property type="entry name" value="Kinase-like_dom_sf"/>
</dbReference>
<gene>
    <name evidence="2" type="ORF">C1645_286002</name>
</gene>
<dbReference type="EMBL" id="QKYT01000307">
    <property type="protein sequence ID" value="RIA87460.1"/>
    <property type="molecule type" value="Genomic_DNA"/>
</dbReference>
<proteinExistence type="predicted"/>